<evidence type="ECO:0000313" key="1">
    <source>
        <dbReference type="EMBL" id="KKL48063.1"/>
    </source>
</evidence>
<proteinExistence type="predicted"/>
<name>A0A0F9CFB9_9ZZZZ</name>
<dbReference type="EMBL" id="LAZR01033441">
    <property type="protein sequence ID" value="KKL48063.1"/>
    <property type="molecule type" value="Genomic_DNA"/>
</dbReference>
<gene>
    <name evidence="1" type="ORF">LCGC14_2329260</name>
</gene>
<organism evidence="1">
    <name type="scientific">marine sediment metagenome</name>
    <dbReference type="NCBI Taxonomy" id="412755"/>
    <lineage>
        <taxon>unclassified sequences</taxon>
        <taxon>metagenomes</taxon>
        <taxon>ecological metagenomes</taxon>
    </lineage>
</organism>
<sequence>MGTRITFMLKEAEKFRNTPPGVALQLRLGLAQIVSQRMDELRWTPIAVAKMSGLEESYIDEVLHANADFTTEIAGKLLFALGLKD</sequence>
<dbReference type="AlphaFoldDB" id="A0A0F9CFB9"/>
<evidence type="ECO:0008006" key="2">
    <source>
        <dbReference type="Google" id="ProtNLM"/>
    </source>
</evidence>
<dbReference type="SUPFAM" id="SSF47413">
    <property type="entry name" value="lambda repressor-like DNA-binding domains"/>
    <property type="match status" value="1"/>
</dbReference>
<dbReference type="GO" id="GO:0003677">
    <property type="term" value="F:DNA binding"/>
    <property type="evidence" value="ECO:0007669"/>
    <property type="project" value="InterPro"/>
</dbReference>
<dbReference type="InterPro" id="IPR010982">
    <property type="entry name" value="Lambda_DNA-bd_dom_sf"/>
</dbReference>
<comment type="caution">
    <text evidence="1">The sequence shown here is derived from an EMBL/GenBank/DDBJ whole genome shotgun (WGS) entry which is preliminary data.</text>
</comment>
<reference evidence="1" key="1">
    <citation type="journal article" date="2015" name="Nature">
        <title>Complex archaea that bridge the gap between prokaryotes and eukaryotes.</title>
        <authorList>
            <person name="Spang A."/>
            <person name="Saw J.H."/>
            <person name="Jorgensen S.L."/>
            <person name="Zaremba-Niedzwiedzka K."/>
            <person name="Martijn J."/>
            <person name="Lind A.E."/>
            <person name="van Eijk R."/>
            <person name="Schleper C."/>
            <person name="Guy L."/>
            <person name="Ettema T.J."/>
        </authorList>
    </citation>
    <scope>NUCLEOTIDE SEQUENCE</scope>
</reference>
<protein>
    <recommendedName>
        <fullName evidence="2">HigA2-like helix-turn-helix domain-containing protein</fullName>
    </recommendedName>
</protein>
<accession>A0A0F9CFB9</accession>